<evidence type="ECO:0000313" key="2">
    <source>
        <dbReference type="Proteomes" id="UP000002408"/>
    </source>
</evidence>
<sequence length="436" mass="48495">MYQKRRLFLQAPVGTMVSVYRFAGVRPAPGEAQSIAAVPYDVVTADEARAIIAQNPKSFLTVSRSDAELPGLSPHDDQVYERARENFSALLSNGRLVKDRQPAMYVYRIRQDNDTFVGIFCALDTEDYRANRIRRHELTRYDKEEDRTRHIEAVQAHDGPVVLLYRDPGTLFSFIESLVATRKNPDAEAHTPQGGIHQIYAVTDPEALDEIERRFRDIPSLYIADGHHRAKAAVNLADRLRAAGKPADGEVGRFMGVLFSYERVKIHGYSRLLTDLGSYTTETFLAGLGKLYKVAPYGTVDGSGFNIPPHITHPEKFHVMHLYLDGKWYECARPIDPNAGPLDILDVAVLQKLVLEGMLGITDPRGDARLQYLGGARPVADLEKLVDAGTYRLALAMQPVRVATVLSIADASGVMPPKSTWFEPKLLSGLVIHSFA</sequence>
<dbReference type="InterPro" id="IPR008323">
    <property type="entry name" value="UCP033563"/>
</dbReference>
<protein>
    <submittedName>
        <fullName evidence="1">Uncharacterized conserved protein UCP033563</fullName>
    </submittedName>
</protein>
<proteinExistence type="predicted"/>
<dbReference type="PANTHER" id="PTHR36454:SF1">
    <property type="entry name" value="DUF1015 DOMAIN-CONTAINING PROTEIN"/>
    <property type="match status" value="1"/>
</dbReference>
<dbReference type="STRING" id="456442.Mboo_0135"/>
<dbReference type="Pfam" id="PF06245">
    <property type="entry name" value="DUF1015"/>
    <property type="match status" value="1"/>
</dbReference>
<dbReference type="HOGENOM" id="CLU_031277_0_0_2"/>
<organism evidence="1 2">
    <name type="scientific">Methanoregula boonei (strain DSM 21154 / JCM 14090 / 6A8)</name>
    <dbReference type="NCBI Taxonomy" id="456442"/>
    <lineage>
        <taxon>Archaea</taxon>
        <taxon>Methanobacteriati</taxon>
        <taxon>Methanobacteriota</taxon>
        <taxon>Stenosarchaea group</taxon>
        <taxon>Methanomicrobia</taxon>
        <taxon>Methanomicrobiales</taxon>
        <taxon>Methanoregulaceae</taxon>
        <taxon>Methanoregula</taxon>
    </lineage>
</organism>
<keyword evidence="2" id="KW-1185">Reference proteome</keyword>
<dbReference type="eggNOG" id="arCOG03573">
    <property type="taxonomic scope" value="Archaea"/>
</dbReference>
<reference evidence="2" key="1">
    <citation type="journal article" date="2015" name="Microbiology">
        <title>Genome of Methanoregula boonei 6A8 reveals adaptations to oligotrophic peatland environments.</title>
        <authorList>
            <person name="Braeuer S."/>
            <person name="Cadillo-Quiroz H."/>
            <person name="Kyrpides N."/>
            <person name="Woyke T."/>
            <person name="Goodwin L."/>
            <person name="Detter C."/>
            <person name="Podell S."/>
            <person name="Yavitt J.B."/>
            <person name="Zinder S.H."/>
        </authorList>
    </citation>
    <scope>NUCLEOTIDE SEQUENCE [LARGE SCALE GENOMIC DNA]</scope>
    <source>
        <strain evidence="2">DSM 21154 / JCM 14090 / 6A8</strain>
    </source>
</reference>
<dbReference type="PANTHER" id="PTHR36454">
    <property type="entry name" value="LMO2823 PROTEIN"/>
    <property type="match status" value="1"/>
</dbReference>
<name>A7I4J8_METB6</name>
<dbReference type="AlphaFoldDB" id="A7I4J8"/>
<dbReference type="PIRSF" id="PIRSF033563">
    <property type="entry name" value="UCP033563"/>
    <property type="match status" value="1"/>
</dbReference>
<evidence type="ECO:0000313" key="1">
    <source>
        <dbReference type="EMBL" id="ABS54659.1"/>
    </source>
</evidence>
<gene>
    <name evidence="1" type="ordered locus">Mboo_0135</name>
</gene>
<dbReference type="EMBL" id="CP000780">
    <property type="protein sequence ID" value="ABS54659.1"/>
    <property type="molecule type" value="Genomic_DNA"/>
</dbReference>
<dbReference type="KEGG" id="mbn:Mboo_0135"/>
<accession>A7I4J8</accession>
<dbReference type="Proteomes" id="UP000002408">
    <property type="component" value="Chromosome"/>
</dbReference>